<evidence type="ECO:0000313" key="5">
    <source>
        <dbReference type="Proteomes" id="UP000711995"/>
    </source>
</evidence>
<dbReference type="InterPro" id="IPR044911">
    <property type="entry name" value="V-type_ATPase_csu/dsu_dom_3"/>
</dbReference>
<dbReference type="Gene3D" id="1.10.132.50">
    <property type="entry name" value="ATP synthase (C/AC39) subunit, domain 3"/>
    <property type="match status" value="1"/>
</dbReference>
<dbReference type="InterPro" id="IPR002843">
    <property type="entry name" value="ATPase_V0-cplx_csu/dsu"/>
</dbReference>
<dbReference type="InterPro" id="IPR036079">
    <property type="entry name" value="ATPase_csu/dsu_sf"/>
</dbReference>
<keyword evidence="2" id="KW-0813">Transport</keyword>
<reference evidence="4 5" key="1">
    <citation type="submission" date="2020-03" db="EMBL/GenBank/DDBJ databases">
        <title>Spirochaetal bacteria isolated from arthropods constitute a novel genus Entomospira genus novum within the order Spirochaetales.</title>
        <authorList>
            <person name="Grana-Miraglia L."/>
            <person name="Sikutova S."/>
            <person name="Fingerle V."/>
            <person name="Sing A."/>
            <person name="Castillo-Ramirez S."/>
            <person name="Margos G."/>
            <person name="Rudolf I."/>
        </authorList>
    </citation>
    <scope>NUCLEOTIDE SEQUENCE [LARGE SCALE GENOMIC DNA]</scope>
    <source>
        <strain evidence="4 5">BR193</strain>
    </source>
</reference>
<accession>A0A968G8C2</accession>
<protein>
    <submittedName>
        <fullName evidence="4">V-type ATPase subunit</fullName>
    </submittedName>
</protein>
<sequence length="352" mass="40065">MIAVQKYAYINARLRARLSALLEEETVYKMIQAVSVEEAMMQLSGTAYESFYGSYKKHGDLMLAEQALIEVHMRYITQIGAGLTSEIRSFVQALLILQEVRFLKTALRVWFYREVSAKNRSYLSMQSGEMYIAYLINYDNLMASTSLADIAGQLKLTPYAGIIEKHAPDVMRDQTLYSLEVALDRYALTNLHNKSMLLPATEQIAVKSILGRYIDLENIVYGKGKVLYGAEDPALFEGEFVLGGIALTKEKWMEVIFNDAALKELISQWYPSLEHKVSEVPVSTLMQYAQDRLYEEGGRRALMQYPFSSVSIVAYFLLIERDIRRIITLFNGKAYGLDETTLMSRIALHVES</sequence>
<evidence type="ECO:0000256" key="2">
    <source>
        <dbReference type="ARBA" id="ARBA00022448"/>
    </source>
</evidence>
<dbReference type="GO" id="GO:0046961">
    <property type="term" value="F:proton-transporting ATPase activity, rotational mechanism"/>
    <property type="evidence" value="ECO:0007669"/>
    <property type="project" value="InterPro"/>
</dbReference>
<dbReference type="InterPro" id="IPR050873">
    <property type="entry name" value="V-ATPase_V0D/AC39_subunit"/>
</dbReference>
<dbReference type="Gene3D" id="1.20.1690.10">
    <property type="entry name" value="V-type ATP synthase subunit C domain"/>
    <property type="match status" value="2"/>
</dbReference>
<dbReference type="SUPFAM" id="SSF103486">
    <property type="entry name" value="V-type ATP synthase subunit C"/>
    <property type="match status" value="1"/>
</dbReference>
<proteinExistence type="inferred from homology"/>
<keyword evidence="3" id="KW-0406">Ion transport</keyword>
<evidence type="ECO:0000256" key="3">
    <source>
        <dbReference type="ARBA" id="ARBA00023065"/>
    </source>
</evidence>
<dbReference type="PANTHER" id="PTHR38682">
    <property type="entry name" value="V-TYPE ATP SYNTHASE SUBUNIT C"/>
    <property type="match status" value="1"/>
</dbReference>
<keyword evidence="5" id="KW-1185">Reference proteome</keyword>
<evidence type="ECO:0000313" key="4">
    <source>
        <dbReference type="EMBL" id="NIZ40430.1"/>
    </source>
</evidence>
<dbReference type="InterPro" id="IPR035067">
    <property type="entry name" value="V-type_ATPase_csu/dsu"/>
</dbReference>
<name>A0A968G8C2_9SPIO</name>
<evidence type="ECO:0000256" key="1">
    <source>
        <dbReference type="ARBA" id="ARBA00006709"/>
    </source>
</evidence>
<organism evidence="4 5">
    <name type="scientific">Entomospira entomophila</name>
    <dbReference type="NCBI Taxonomy" id="2719988"/>
    <lineage>
        <taxon>Bacteria</taxon>
        <taxon>Pseudomonadati</taxon>
        <taxon>Spirochaetota</taxon>
        <taxon>Spirochaetia</taxon>
        <taxon>Spirochaetales</taxon>
        <taxon>Spirochaetaceae</taxon>
        <taxon>Entomospira</taxon>
    </lineage>
</organism>
<dbReference type="Proteomes" id="UP000711995">
    <property type="component" value="Unassembled WGS sequence"/>
</dbReference>
<dbReference type="AlphaFoldDB" id="A0A968G8C2"/>
<comment type="caution">
    <text evidence="4">The sequence shown here is derived from an EMBL/GenBank/DDBJ whole genome shotgun (WGS) entry which is preliminary data.</text>
</comment>
<dbReference type="RefSeq" id="WP_167700029.1">
    <property type="nucleotide sequence ID" value="NZ_CP118174.1"/>
</dbReference>
<dbReference type="EMBL" id="JAATLJ010000001">
    <property type="protein sequence ID" value="NIZ40430.1"/>
    <property type="molecule type" value="Genomic_DNA"/>
</dbReference>
<dbReference type="Pfam" id="PF01992">
    <property type="entry name" value="vATP-synt_AC39"/>
    <property type="match status" value="1"/>
</dbReference>
<dbReference type="PANTHER" id="PTHR38682:SF1">
    <property type="entry name" value="V-TYPE ATP SYNTHASE SUBUNIT C"/>
    <property type="match status" value="1"/>
</dbReference>
<comment type="similarity">
    <text evidence="1">Belongs to the V-ATPase V0D/AC39 subunit family.</text>
</comment>
<gene>
    <name evidence="4" type="ORF">HCT14_02730</name>
</gene>